<dbReference type="GO" id="GO:0019441">
    <property type="term" value="P:L-tryptophan catabolic process to kynurenine"/>
    <property type="evidence" value="ECO:0007669"/>
    <property type="project" value="InterPro"/>
</dbReference>
<dbReference type="EMBL" id="PYLS01000005">
    <property type="protein sequence ID" value="PST83871.1"/>
    <property type="molecule type" value="Genomic_DNA"/>
</dbReference>
<dbReference type="PANTHER" id="PTHR31118">
    <property type="entry name" value="CYCLASE-LIKE PROTEIN 2"/>
    <property type="match status" value="1"/>
</dbReference>
<dbReference type="RefSeq" id="WP_107216133.1">
    <property type="nucleotide sequence ID" value="NZ_KZ686269.1"/>
</dbReference>
<dbReference type="Gene3D" id="3.50.30.50">
    <property type="entry name" value="Putative cyclase"/>
    <property type="match status" value="1"/>
</dbReference>
<dbReference type="PANTHER" id="PTHR31118:SF32">
    <property type="entry name" value="KYNURENINE FORMAMIDASE"/>
    <property type="match status" value="1"/>
</dbReference>
<dbReference type="AlphaFoldDB" id="A0A2T3HNA9"/>
<dbReference type="Pfam" id="PF04199">
    <property type="entry name" value="Cyclase"/>
    <property type="match status" value="1"/>
</dbReference>
<name>A0A2T3HNA9_9SPHI</name>
<evidence type="ECO:0000313" key="1">
    <source>
        <dbReference type="EMBL" id="PST83871.1"/>
    </source>
</evidence>
<evidence type="ECO:0000313" key="2">
    <source>
        <dbReference type="Proteomes" id="UP000240912"/>
    </source>
</evidence>
<keyword evidence="2" id="KW-1185">Reference proteome</keyword>
<dbReference type="Proteomes" id="UP000240912">
    <property type="component" value="Unassembled WGS sequence"/>
</dbReference>
<protein>
    <submittedName>
        <fullName evidence="1">Cyclase</fullName>
    </submittedName>
</protein>
<dbReference type="InterPro" id="IPR007325">
    <property type="entry name" value="KFase/CYL"/>
</dbReference>
<proteinExistence type="predicted"/>
<dbReference type="OrthoDB" id="9796085at2"/>
<accession>A0A2T3HNA9</accession>
<dbReference type="InterPro" id="IPR037175">
    <property type="entry name" value="KFase_sf"/>
</dbReference>
<organism evidence="1 2">
    <name type="scientific">Pedobacter yulinensis</name>
    <dbReference type="NCBI Taxonomy" id="2126353"/>
    <lineage>
        <taxon>Bacteria</taxon>
        <taxon>Pseudomonadati</taxon>
        <taxon>Bacteroidota</taxon>
        <taxon>Sphingobacteriia</taxon>
        <taxon>Sphingobacteriales</taxon>
        <taxon>Sphingobacteriaceae</taxon>
        <taxon>Pedobacter</taxon>
    </lineage>
</organism>
<gene>
    <name evidence="1" type="ORF">C7T94_13890</name>
</gene>
<comment type="caution">
    <text evidence="1">The sequence shown here is derived from an EMBL/GenBank/DDBJ whole genome shotgun (WGS) entry which is preliminary data.</text>
</comment>
<dbReference type="SUPFAM" id="SSF102198">
    <property type="entry name" value="Putative cyclase"/>
    <property type="match status" value="1"/>
</dbReference>
<sequence>MEKRVKFDFELFFTNGGSLRGEDFRLDISGNDIGDRELADYIVDDLRLLMVGKVNILNKEILTEPHKRTPIDAAVRETGLIDLSHTIGEGILTYKGLPAPLVCDYLSRADSADLYEPGTEFQISKIEMVSNTGTYVDCPFHRYADGEDLADTVLERFAELDAVVISVPYTQTLTIQPEHLENHEIRNRAVLIHTGWSDKWNTEAYFEGHPYLTAGAAAYLKDCGVKLVGIDSHNIDDTSGNSRPVHSILLGARILIAEHLCNLQALPRDGFTFSAVPPKFKGVGTFPVRAYARMKPVSGSQTEPAAR</sequence>
<dbReference type="GO" id="GO:0004061">
    <property type="term" value="F:arylformamidase activity"/>
    <property type="evidence" value="ECO:0007669"/>
    <property type="project" value="InterPro"/>
</dbReference>
<reference evidence="1 2" key="1">
    <citation type="submission" date="2018-03" db="EMBL/GenBank/DDBJ databases">
        <authorList>
            <person name="Keele B.F."/>
        </authorList>
    </citation>
    <scope>NUCLEOTIDE SEQUENCE [LARGE SCALE GENOMIC DNA]</scope>
    <source>
        <strain evidence="1 2">YL28-9</strain>
    </source>
</reference>